<evidence type="ECO:0000313" key="2">
    <source>
        <dbReference type="EMBL" id="NNJ25045.1"/>
    </source>
</evidence>
<dbReference type="PANTHER" id="PTHR12110:SF21">
    <property type="entry name" value="XYLOSE ISOMERASE-LIKE TIM BARREL DOMAIN-CONTAINING PROTEIN"/>
    <property type="match status" value="1"/>
</dbReference>
<evidence type="ECO:0000313" key="3">
    <source>
        <dbReference type="Proteomes" id="UP000609651"/>
    </source>
</evidence>
<dbReference type="InterPro" id="IPR013022">
    <property type="entry name" value="Xyl_isomerase-like_TIM-brl"/>
</dbReference>
<protein>
    <recommendedName>
        <fullName evidence="1">Xylose isomerase-like TIM barrel domain-containing protein</fullName>
    </recommendedName>
</protein>
<dbReference type="Proteomes" id="UP000609651">
    <property type="component" value="Unassembled WGS sequence"/>
</dbReference>
<organism evidence="2 3">
    <name type="scientific">Alienimonas chondri</name>
    <dbReference type="NCBI Taxonomy" id="2681879"/>
    <lineage>
        <taxon>Bacteria</taxon>
        <taxon>Pseudomonadati</taxon>
        <taxon>Planctomycetota</taxon>
        <taxon>Planctomycetia</taxon>
        <taxon>Planctomycetales</taxon>
        <taxon>Planctomycetaceae</taxon>
        <taxon>Alienimonas</taxon>
    </lineage>
</organism>
<dbReference type="PANTHER" id="PTHR12110">
    <property type="entry name" value="HYDROXYPYRUVATE ISOMERASE"/>
    <property type="match status" value="1"/>
</dbReference>
<feature type="domain" description="Xylose isomerase-like TIM barrel" evidence="1">
    <location>
        <begin position="46"/>
        <end position="231"/>
    </location>
</feature>
<sequence>MPSFPKLHNAAWPGLVGKEPDTDNPPIDLETMLDHTAKAEVDGQKFDGIDLFLFDPHVSIDADRDALEKLAEMVGYRNLVVGSVVAPVWEPTGGGSAMDPGEGRTKFLTQIRKACHIAKELREIGIRRYGVVRIDSATPPADWADHPEAGTQAIAETFREAAKIAEDHGERLAVEGEICWAGMHSWREVLKLLEAVDRPGVVGFQADMAHTLLYLMGYNAPEDALLPRDFDWSDTATLDAAYAEMTDALRPWTIDFHVAQNDATVHGTGSHDKTGRHCLPDDPNGKLDIAKRAGAWLDGADDRGIKHICWDGCMFPNDVMAKEETWNSILKAMISVRDAHGWG</sequence>
<gene>
    <name evidence="2" type="ORF">LzC2_11070</name>
</gene>
<dbReference type="RefSeq" id="WP_171184621.1">
    <property type="nucleotide sequence ID" value="NZ_WTPX01000023.1"/>
</dbReference>
<dbReference type="InterPro" id="IPR036237">
    <property type="entry name" value="Xyl_isomerase-like_sf"/>
</dbReference>
<dbReference type="Gene3D" id="3.20.20.150">
    <property type="entry name" value="Divalent-metal-dependent TIM barrel enzymes"/>
    <property type="match status" value="1"/>
</dbReference>
<dbReference type="InterPro" id="IPR050312">
    <property type="entry name" value="IolE/XylAMocC-like"/>
</dbReference>
<reference evidence="2 3" key="1">
    <citation type="journal article" date="2020" name="Syst. Appl. Microbiol.">
        <title>Alienimonas chondri sp. nov., a novel planctomycete isolated from the biofilm of the red alga Chondrus crispus.</title>
        <authorList>
            <person name="Vitorino I."/>
            <person name="Albuquerque L."/>
            <person name="Wiegand S."/>
            <person name="Kallscheuer N."/>
            <person name="da Costa M.S."/>
            <person name="Lobo-da-Cunha A."/>
            <person name="Jogler C."/>
            <person name="Lage O.M."/>
        </authorList>
    </citation>
    <scope>NUCLEOTIDE SEQUENCE [LARGE SCALE GENOMIC DNA]</scope>
    <source>
        <strain evidence="2 3">LzC2</strain>
    </source>
</reference>
<dbReference type="Pfam" id="PF01261">
    <property type="entry name" value="AP_endonuc_2"/>
    <property type="match status" value="1"/>
</dbReference>
<keyword evidence="3" id="KW-1185">Reference proteome</keyword>
<comment type="caution">
    <text evidence="2">The sequence shown here is derived from an EMBL/GenBank/DDBJ whole genome shotgun (WGS) entry which is preliminary data.</text>
</comment>
<evidence type="ECO:0000259" key="1">
    <source>
        <dbReference type="Pfam" id="PF01261"/>
    </source>
</evidence>
<accession>A0ABX1VAC6</accession>
<proteinExistence type="predicted"/>
<name>A0ABX1VAC6_9PLAN</name>
<dbReference type="EMBL" id="WTPX01000023">
    <property type="protein sequence ID" value="NNJ25045.1"/>
    <property type="molecule type" value="Genomic_DNA"/>
</dbReference>
<dbReference type="SUPFAM" id="SSF51658">
    <property type="entry name" value="Xylose isomerase-like"/>
    <property type="match status" value="1"/>
</dbReference>